<evidence type="ECO:0000256" key="1">
    <source>
        <dbReference type="ARBA" id="ARBA00022723"/>
    </source>
</evidence>
<evidence type="ECO:0000256" key="3">
    <source>
        <dbReference type="PROSITE-ProRule" id="PRU00047"/>
    </source>
</evidence>
<dbReference type="SMART" id="SM00343">
    <property type="entry name" value="ZnF_C2HC"/>
    <property type="match status" value="1"/>
</dbReference>
<keyword evidence="3" id="KW-0863">Zinc-finger</keyword>
<dbReference type="Gene3D" id="3.30.420.10">
    <property type="entry name" value="Ribonuclease H-like superfamily/Ribonuclease H"/>
    <property type="match status" value="1"/>
</dbReference>
<dbReference type="Pfam" id="PF00098">
    <property type="entry name" value="zf-CCHC"/>
    <property type="match status" value="1"/>
</dbReference>
<gene>
    <name evidence="6" type="ORF">E6C27_scaffold673G001530</name>
</gene>
<dbReference type="InterPro" id="IPR036397">
    <property type="entry name" value="RNaseH_sf"/>
</dbReference>
<keyword evidence="2" id="KW-0378">Hydrolase</keyword>
<evidence type="ECO:0000256" key="4">
    <source>
        <dbReference type="SAM" id="MobiDB-lite"/>
    </source>
</evidence>
<accession>A0A5A7U676</accession>
<dbReference type="AlphaFoldDB" id="A0A5A7U676"/>
<dbReference type="PANTHER" id="PTHR42648:SF27">
    <property type="entry name" value="RNA-DIRECTED DNA POLYMERASE"/>
    <property type="match status" value="1"/>
</dbReference>
<keyword evidence="1" id="KW-0479">Metal-binding</keyword>
<dbReference type="Pfam" id="PF07727">
    <property type="entry name" value="RVT_2"/>
    <property type="match status" value="1"/>
</dbReference>
<dbReference type="Pfam" id="PF14223">
    <property type="entry name" value="Retrotran_gag_2"/>
    <property type="match status" value="1"/>
</dbReference>
<dbReference type="SUPFAM" id="SSF57756">
    <property type="entry name" value="Retrovirus zinc finger-like domains"/>
    <property type="match status" value="1"/>
</dbReference>
<dbReference type="PANTHER" id="PTHR42648">
    <property type="entry name" value="TRANSPOSASE, PUTATIVE-RELATED"/>
    <property type="match status" value="1"/>
</dbReference>
<dbReference type="OrthoDB" id="912845at2759"/>
<evidence type="ECO:0000313" key="7">
    <source>
        <dbReference type="Proteomes" id="UP000321393"/>
    </source>
</evidence>
<dbReference type="Gene3D" id="4.10.60.10">
    <property type="entry name" value="Zinc finger, CCHC-type"/>
    <property type="match status" value="1"/>
</dbReference>
<dbReference type="PROSITE" id="PS50158">
    <property type="entry name" value="ZF_CCHC"/>
    <property type="match status" value="1"/>
</dbReference>
<keyword evidence="3" id="KW-0862">Zinc</keyword>
<evidence type="ECO:0000259" key="5">
    <source>
        <dbReference type="PROSITE" id="PS50158"/>
    </source>
</evidence>
<protein>
    <submittedName>
        <fullName evidence="6">Gag/pol protein</fullName>
    </submittedName>
</protein>
<feature type="region of interest" description="Disordered" evidence="4">
    <location>
        <begin position="218"/>
        <end position="243"/>
    </location>
</feature>
<dbReference type="InterPro" id="IPR001878">
    <property type="entry name" value="Znf_CCHC"/>
</dbReference>
<organism evidence="6 7">
    <name type="scientific">Cucumis melo var. makuwa</name>
    <name type="common">Oriental melon</name>
    <dbReference type="NCBI Taxonomy" id="1194695"/>
    <lineage>
        <taxon>Eukaryota</taxon>
        <taxon>Viridiplantae</taxon>
        <taxon>Streptophyta</taxon>
        <taxon>Embryophyta</taxon>
        <taxon>Tracheophyta</taxon>
        <taxon>Spermatophyta</taxon>
        <taxon>Magnoliopsida</taxon>
        <taxon>eudicotyledons</taxon>
        <taxon>Gunneridae</taxon>
        <taxon>Pentapetalae</taxon>
        <taxon>rosids</taxon>
        <taxon>fabids</taxon>
        <taxon>Cucurbitales</taxon>
        <taxon>Cucurbitaceae</taxon>
        <taxon>Benincaseae</taxon>
        <taxon>Cucumis</taxon>
    </lineage>
</organism>
<dbReference type="InterPro" id="IPR039537">
    <property type="entry name" value="Retrotran_Ty1/copia-like"/>
</dbReference>
<name>A0A5A7U676_CUCMM</name>
<dbReference type="InterPro" id="IPR036875">
    <property type="entry name" value="Znf_CCHC_sf"/>
</dbReference>
<dbReference type="InterPro" id="IPR013103">
    <property type="entry name" value="RVT_2"/>
</dbReference>
<evidence type="ECO:0000313" key="6">
    <source>
        <dbReference type="EMBL" id="KAA0050670.1"/>
    </source>
</evidence>
<reference evidence="6 7" key="1">
    <citation type="submission" date="2019-08" db="EMBL/GenBank/DDBJ databases">
        <title>Draft genome sequences of two oriental melons (Cucumis melo L. var makuwa).</title>
        <authorList>
            <person name="Kwon S.-Y."/>
        </authorList>
    </citation>
    <scope>NUCLEOTIDE SEQUENCE [LARGE SCALE GENOMIC DNA]</scope>
    <source>
        <strain evidence="7">cv. SW 3</strain>
        <tissue evidence="6">Leaf</tissue>
    </source>
</reference>
<evidence type="ECO:0000256" key="2">
    <source>
        <dbReference type="ARBA" id="ARBA00022801"/>
    </source>
</evidence>
<sequence length="633" mass="71745">MTSVTLNMLAADKLNGNNYASWKNTINTVLIIDDLRFVLVEECPQVPAANATRTIREPYERWAKANEKARAYILASFSEVLAKKHESMLTGREIMDSLQEMFGQASYQIKHDALNYIYNARMNEGASVREHVLNMMVHFNVAEMNGAVIDEASQVSFILESLLESFLQFRSNAVMNKIAYTLTTLLNELQTFESLMKIKGQKGEANVATSTRKFHRGLTFGTKSMPSSSGNKKWKKKKGGQGNKANLVAAKTTKKAKAAKGICFHCNQEGHWKRNCPKYLAEKKKAKQGKMTKIPFTGKGRRVKEPLELVHSDLCGPMNVKAKGGFEYFITFTDDYSRYGKTIKTFRSDRGEEYMDLKFENYLMECGIVSQLSASGTPQRNGCKLQSILNYVPSKSVSETPLKLWNGRKGYRKGTRGGYFYDPKDNKVFVSTNATFLEEDHIREHKPCSKIVLNKLSKETTEPSTRVVEEPSALTRVVHAGSSIRTHQPQSLREPRRSGRVTNLPIRYMSLTETLTVISDGDIEDPLTFKKAMEDVDKDEWIKAMNLELESMYFNSVWDLVDQPDGVKPIGCKWIYKRKRGADGKVQTFKARLVAKGYTQVEGVDYEETFSHVAMLKSIRILLSIAAYFDYEI</sequence>
<dbReference type="GO" id="GO:0003676">
    <property type="term" value="F:nucleic acid binding"/>
    <property type="evidence" value="ECO:0007669"/>
    <property type="project" value="InterPro"/>
</dbReference>
<dbReference type="SUPFAM" id="SSF53098">
    <property type="entry name" value="Ribonuclease H-like"/>
    <property type="match status" value="1"/>
</dbReference>
<dbReference type="InterPro" id="IPR012337">
    <property type="entry name" value="RNaseH-like_sf"/>
</dbReference>
<proteinExistence type="predicted"/>
<dbReference type="EMBL" id="SSTE01011804">
    <property type="protein sequence ID" value="KAA0050670.1"/>
    <property type="molecule type" value="Genomic_DNA"/>
</dbReference>
<dbReference type="Proteomes" id="UP000321393">
    <property type="component" value="Unassembled WGS sequence"/>
</dbReference>
<comment type="caution">
    <text evidence="6">The sequence shown here is derived from an EMBL/GenBank/DDBJ whole genome shotgun (WGS) entry which is preliminary data.</text>
</comment>
<dbReference type="GO" id="GO:0016787">
    <property type="term" value="F:hydrolase activity"/>
    <property type="evidence" value="ECO:0007669"/>
    <property type="project" value="UniProtKB-KW"/>
</dbReference>
<feature type="domain" description="CCHC-type" evidence="5">
    <location>
        <begin position="263"/>
        <end position="278"/>
    </location>
</feature>
<dbReference type="GO" id="GO:0008270">
    <property type="term" value="F:zinc ion binding"/>
    <property type="evidence" value="ECO:0007669"/>
    <property type="project" value="UniProtKB-KW"/>
</dbReference>